<dbReference type="InterPro" id="IPR040079">
    <property type="entry name" value="Glutathione_S-Trfase"/>
</dbReference>
<dbReference type="Gene3D" id="1.20.1050.10">
    <property type="match status" value="1"/>
</dbReference>
<dbReference type="AlphaFoldDB" id="A0A835GRL5"/>
<evidence type="ECO:0000313" key="3">
    <source>
        <dbReference type="EMBL" id="KAF9422228.1"/>
    </source>
</evidence>
<dbReference type="InterPro" id="IPR036249">
    <property type="entry name" value="Thioredoxin-like_sf"/>
</dbReference>
<proteinExistence type="predicted"/>
<dbReference type="SFLD" id="SFLDG00358">
    <property type="entry name" value="Main_(cytGST)"/>
    <property type="match status" value="1"/>
</dbReference>
<dbReference type="SUPFAM" id="SSF52833">
    <property type="entry name" value="Thioredoxin-like"/>
    <property type="match status" value="1"/>
</dbReference>
<dbReference type="SFLD" id="SFLDS00019">
    <property type="entry name" value="Glutathione_Transferase_(cytos"/>
    <property type="match status" value="1"/>
</dbReference>
<dbReference type="FunFam" id="1.20.1050.10:FF:000007">
    <property type="entry name" value="Glutathione S-transferase 1-1"/>
    <property type="match status" value="1"/>
</dbReference>
<feature type="domain" description="GST C-terminal" evidence="2">
    <location>
        <begin position="93"/>
        <end position="227"/>
    </location>
</feature>
<dbReference type="InterPro" id="IPR036282">
    <property type="entry name" value="Glutathione-S-Trfase_C_sf"/>
</dbReference>
<dbReference type="CDD" id="cd03177">
    <property type="entry name" value="GST_C_Delta_Epsilon"/>
    <property type="match status" value="1"/>
</dbReference>
<gene>
    <name evidence="3" type="ORF">HW555_002037</name>
</gene>
<dbReference type="Pfam" id="PF00043">
    <property type="entry name" value="GST_C"/>
    <property type="match status" value="1"/>
</dbReference>
<dbReference type="InterPro" id="IPR004045">
    <property type="entry name" value="Glutathione_S-Trfase_N"/>
</dbReference>
<dbReference type="SUPFAM" id="SSF47616">
    <property type="entry name" value="GST C-terminal domain-like"/>
    <property type="match status" value="1"/>
</dbReference>
<dbReference type="InterPro" id="IPR004046">
    <property type="entry name" value="GST_C"/>
</dbReference>
<keyword evidence="4" id="KW-1185">Reference proteome</keyword>
<accession>A0A835GRL5</accession>
<evidence type="ECO:0000259" key="1">
    <source>
        <dbReference type="PROSITE" id="PS50404"/>
    </source>
</evidence>
<dbReference type="PROSITE" id="PS50404">
    <property type="entry name" value="GST_NTER"/>
    <property type="match status" value="1"/>
</dbReference>
<protein>
    <submittedName>
        <fullName evidence="3">Uncharacterized protein</fullName>
    </submittedName>
</protein>
<dbReference type="GO" id="GO:0006749">
    <property type="term" value="P:glutathione metabolic process"/>
    <property type="evidence" value="ECO:0007669"/>
    <property type="project" value="TreeGrafter"/>
</dbReference>
<comment type="caution">
    <text evidence="3">The sequence shown here is derived from an EMBL/GenBank/DDBJ whole genome shotgun (WGS) entry which is preliminary data.</text>
</comment>
<dbReference type="PANTHER" id="PTHR43969:SF7">
    <property type="entry name" value="GST-CONTAINING FLYWCH ZINC-FINGER PROTEIN"/>
    <property type="match status" value="1"/>
</dbReference>
<dbReference type="PANTHER" id="PTHR43969">
    <property type="entry name" value="GLUTATHIONE S TRANSFERASE D10, ISOFORM A-RELATED"/>
    <property type="match status" value="1"/>
</dbReference>
<dbReference type="Gene3D" id="3.40.30.10">
    <property type="entry name" value="Glutaredoxin"/>
    <property type="match status" value="1"/>
</dbReference>
<dbReference type="Pfam" id="PF13417">
    <property type="entry name" value="GST_N_3"/>
    <property type="match status" value="1"/>
</dbReference>
<sequence length="230" mass="26062">MSVSRLLLHRAPGSPPVRAVMMLSDMLNLPMEYNDVKFLQLEQKSPQFKKLNPMGTVPVLQDGDFTISESHAIMKYLLSKYGGDKRELLYPSDVRTRALVDQCMFFNAGVFFSAFMSIGRATFTGGIFTPSPQHIQDMESSYSVLDAYLQNRPYVATDRLTLADLAVGSTAFTAQVLVKTDADKFPRCTDWMSRLHEEEVFKNVMVPGVAYFSKVINKLWEHNKSKLEKK</sequence>
<organism evidence="3 4">
    <name type="scientific">Spodoptera exigua</name>
    <name type="common">Beet armyworm</name>
    <name type="synonym">Noctua fulgens</name>
    <dbReference type="NCBI Taxonomy" id="7107"/>
    <lineage>
        <taxon>Eukaryota</taxon>
        <taxon>Metazoa</taxon>
        <taxon>Ecdysozoa</taxon>
        <taxon>Arthropoda</taxon>
        <taxon>Hexapoda</taxon>
        <taxon>Insecta</taxon>
        <taxon>Pterygota</taxon>
        <taxon>Neoptera</taxon>
        <taxon>Endopterygota</taxon>
        <taxon>Lepidoptera</taxon>
        <taxon>Glossata</taxon>
        <taxon>Ditrysia</taxon>
        <taxon>Noctuoidea</taxon>
        <taxon>Noctuidae</taxon>
        <taxon>Amphipyrinae</taxon>
        <taxon>Spodoptera</taxon>
    </lineage>
</organism>
<dbReference type="PROSITE" id="PS50405">
    <property type="entry name" value="GST_CTER"/>
    <property type="match status" value="1"/>
</dbReference>
<evidence type="ECO:0000259" key="2">
    <source>
        <dbReference type="PROSITE" id="PS50405"/>
    </source>
</evidence>
<reference evidence="3" key="1">
    <citation type="submission" date="2020-08" db="EMBL/GenBank/DDBJ databases">
        <title>Spodoptera exigua strain:BAW_Kor-Di-RS1 Genome sequencing and assembly.</title>
        <authorList>
            <person name="Kim J."/>
            <person name="Nam H.Y."/>
            <person name="Kwon M."/>
            <person name="Choi J.H."/>
            <person name="Cho S.R."/>
            <person name="Kim G.-H."/>
        </authorList>
    </citation>
    <scope>NUCLEOTIDE SEQUENCE</scope>
    <source>
        <strain evidence="3">BAW_Kor-Di-RS1</strain>
        <tissue evidence="3">Whole-body</tissue>
    </source>
</reference>
<dbReference type="EMBL" id="JACKWZ010000018">
    <property type="protein sequence ID" value="KAF9422228.1"/>
    <property type="molecule type" value="Genomic_DNA"/>
</dbReference>
<evidence type="ECO:0000313" key="4">
    <source>
        <dbReference type="Proteomes" id="UP000648187"/>
    </source>
</evidence>
<name>A0A835GRL5_SPOEX</name>
<dbReference type="Proteomes" id="UP000648187">
    <property type="component" value="Unassembled WGS sequence"/>
</dbReference>
<dbReference type="GO" id="GO:0004364">
    <property type="term" value="F:glutathione transferase activity"/>
    <property type="evidence" value="ECO:0007669"/>
    <property type="project" value="TreeGrafter"/>
</dbReference>
<feature type="domain" description="GST N-terminal" evidence="1">
    <location>
        <begin position="4"/>
        <end position="85"/>
    </location>
</feature>
<dbReference type="InterPro" id="IPR010987">
    <property type="entry name" value="Glutathione-S-Trfase_C-like"/>
</dbReference>